<dbReference type="AlphaFoldDB" id="A0A3B0YUU7"/>
<proteinExistence type="predicted"/>
<dbReference type="Pfam" id="PF13401">
    <property type="entry name" value="AAA_22"/>
    <property type="match status" value="1"/>
</dbReference>
<gene>
    <name evidence="2" type="ORF">MNBD_GAMMA12-443</name>
</gene>
<organism evidence="2">
    <name type="scientific">hydrothermal vent metagenome</name>
    <dbReference type="NCBI Taxonomy" id="652676"/>
    <lineage>
        <taxon>unclassified sequences</taxon>
        <taxon>metagenomes</taxon>
        <taxon>ecological metagenomes</taxon>
    </lineage>
</organism>
<dbReference type="GO" id="GO:0042834">
    <property type="term" value="F:peptidoglycan binding"/>
    <property type="evidence" value="ECO:0007669"/>
    <property type="project" value="InterPro"/>
</dbReference>
<evidence type="ECO:0000313" key="2">
    <source>
        <dbReference type="EMBL" id="VAW79247.1"/>
    </source>
</evidence>
<feature type="domain" description="AAA+ ATPase" evidence="1">
    <location>
        <begin position="42"/>
        <end position="233"/>
    </location>
</feature>
<dbReference type="InterPro" id="IPR052026">
    <property type="entry name" value="ExeA_AAA_ATPase_DNA-bind"/>
</dbReference>
<dbReference type="GO" id="GO:0016887">
    <property type="term" value="F:ATP hydrolysis activity"/>
    <property type="evidence" value="ECO:0007669"/>
    <property type="project" value="InterPro"/>
</dbReference>
<dbReference type="InterPro" id="IPR027417">
    <property type="entry name" value="P-loop_NTPase"/>
</dbReference>
<dbReference type="Gene3D" id="3.30.70.1070">
    <property type="entry name" value="Sporulation related repeat"/>
    <property type="match status" value="1"/>
</dbReference>
<dbReference type="InterPro" id="IPR036680">
    <property type="entry name" value="SPOR-like_sf"/>
</dbReference>
<protein>
    <recommendedName>
        <fullName evidence="1">AAA+ ATPase domain-containing protein</fullName>
    </recommendedName>
</protein>
<dbReference type="Gene3D" id="3.40.50.300">
    <property type="entry name" value="P-loop containing nucleotide triphosphate hydrolases"/>
    <property type="match status" value="1"/>
</dbReference>
<dbReference type="SUPFAM" id="SSF52540">
    <property type="entry name" value="P-loop containing nucleoside triphosphate hydrolases"/>
    <property type="match status" value="1"/>
</dbReference>
<dbReference type="PANTHER" id="PTHR35894:SF1">
    <property type="entry name" value="PHOSPHORIBULOKINASE _ URIDINE KINASE FAMILY"/>
    <property type="match status" value="1"/>
</dbReference>
<dbReference type="PANTHER" id="PTHR35894">
    <property type="entry name" value="GENERAL SECRETION PATHWAY PROTEIN A-RELATED"/>
    <property type="match status" value="1"/>
</dbReference>
<dbReference type="EMBL" id="UOFL01000171">
    <property type="protein sequence ID" value="VAW79247.1"/>
    <property type="molecule type" value="Genomic_DNA"/>
</dbReference>
<dbReference type="InterPro" id="IPR049945">
    <property type="entry name" value="AAA_22"/>
</dbReference>
<reference evidence="2" key="1">
    <citation type="submission" date="2018-06" db="EMBL/GenBank/DDBJ databases">
        <authorList>
            <person name="Zhirakovskaya E."/>
        </authorList>
    </citation>
    <scope>NUCLEOTIDE SEQUENCE</scope>
</reference>
<sequence>MYKDYFNLEREPFRITPDIQSFFTGGDRGAILRAMIYAICNGDPIIKLIGEVGSGKTMLCRMLEQYLPQNVDIAYIANPRLTPDNILQTIAFELDLPLAPHDYNNRVLMLGVLQQFLVSAHMEGRQVVILVEEAQSIPIETLEEIRLLSNLETSQHKLLQIVLFGQPELDVILQTNSIRQISERIINSFYLPPLSKNDTADYICYRLHAAGHRGGNILSRRATKLIYRFSQGLLRRINILTDKALLAACQKKSTVVKKTHVIQALKEFPQHKSSFFSTRVIYPTLFSLLLTFSLGLAWQQISSQSQHPDFNQLPATNAGNPVRNTKTIKSTTLALPSRKVENLTQTSLKNSALSPFNFKQTLSRSQQWIKKVNRNHFTIQVLLTNADIKEELLQVFTKDSISIVSNKLYFFHTNLRGNPVLKVLYGEYVSYSAAVKALKNLPASLQQYQPYIRNIGAMLMAYSRIKAKRQEM</sequence>
<dbReference type="InterPro" id="IPR003593">
    <property type="entry name" value="AAA+_ATPase"/>
</dbReference>
<dbReference type="SMART" id="SM00382">
    <property type="entry name" value="AAA"/>
    <property type="match status" value="1"/>
</dbReference>
<evidence type="ECO:0000259" key="1">
    <source>
        <dbReference type="SMART" id="SM00382"/>
    </source>
</evidence>
<accession>A0A3B0YUU7</accession>
<name>A0A3B0YUU7_9ZZZZ</name>